<feature type="region of interest" description="Disordered" evidence="1">
    <location>
        <begin position="1"/>
        <end position="45"/>
    </location>
</feature>
<protein>
    <submittedName>
        <fullName evidence="2">Uncharacterized protein</fullName>
    </submittedName>
</protein>
<dbReference type="Proteomes" id="UP000195981">
    <property type="component" value="Unassembled WGS sequence"/>
</dbReference>
<accession>A0A1X6X5E0</accession>
<evidence type="ECO:0000313" key="3">
    <source>
        <dbReference type="Proteomes" id="UP000195981"/>
    </source>
</evidence>
<gene>
    <name evidence="2" type="ORF">FM110_11025</name>
</gene>
<name>A0A1X6X5E0_9MICO</name>
<sequence length="45" mass="4390">MGAGHARHGGGGGAPGPRADDRTVGRPRSPRVRIGVVSGADRAGS</sequence>
<evidence type="ECO:0000313" key="2">
    <source>
        <dbReference type="EMBL" id="SLM94240.1"/>
    </source>
</evidence>
<reference evidence="2 3" key="1">
    <citation type="submission" date="2017-02" db="EMBL/GenBank/DDBJ databases">
        <authorList>
            <person name="Peterson S.W."/>
        </authorList>
    </citation>
    <scope>NUCLEOTIDE SEQUENCE [LARGE SCALE GENOMIC DNA]</scope>
    <source>
        <strain evidence="2 3">CIP104813</strain>
    </source>
</reference>
<keyword evidence="3" id="KW-1185">Reference proteome</keyword>
<evidence type="ECO:0000256" key="1">
    <source>
        <dbReference type="SAM" id="MobiDB-lite"/>
    </source>
</evidence>
<dbReference type="AlphaFoldDB" id="A0A1X6X5E0"/>
<organism evidence="2 3">
    <name type="scientific">Brachybacterium nesterenkovii</name>
    <dbReference type="NCBI Taxonomy" id="47847"/>
    <lineage>
        <taxon>Bacteria</taxon>
        <taxon>Bacillati</taxon>
        <taxon>Actinomycetota</taxon>
        <taxon>Actinomycetes</taxon>
        <taxon>Micrococcales</taxon>
        <taxon>Dermabacteraceae</taxon>
        <taxon>Brachybacterium</taxon>
    </lineage>
</organism>
<dbReference type="EMBL" id="FWFG01000097">
    <property type="protein sequence ID" value="SLM94240.1"/>
    <property type="molecule type" value="Genomic_DNA"/>
</dbReference>
<proteinExistence type="predicted"/>